<evidence type="ECO:0000256" key="2">
    <source>
        <dbReference type="ARBA" id="ARBA00005811"/>
    </source>
</evidence>
<dbReference type="PANTHER" id="PTHR30558:SF7">
    <property type="entry name" value="TOL-PAL SYSTEM PROTEIN TOLR"/>
    <property type="match status" value="1"/>
</dbReference>
<dbReference type="EMBL" id="JAPAAF010000043">
    <property type="protein sequence ID" value="MCW0484609.1"/>
    <property type="molecule type" value="Genomic_DNA"/>
</dbReference>
<accession>A0AA42C8E1</accession>
<proteinExistence type="inferred from homology"/>
<dbReference type="Gene3D" id="3.30.420.270">
    <property type="match status" value="1"/>
</dbReference>
<dbReference type="InterPro" id="IPR003400">
    <property type="entry name" value="ExbD"/>
</dbReference>
<dbReference type="GO" id="GO:0015031">
    <property type="term" value="P:protein transport"/>
    <property type="evidence" value="ECO:0007669"/>
    <property type="project" value="UniProtKB-KW"/>
</dbReference>
<gene>
    <name evidence="9" type="ORF">N2K84_17860</name>
</gene>
<keyword evidence="5 8" id="KW-1133">Transmembrane helix</keyword>
<dbReference type="PANTHER" id="PTHR30558">
    <property type="entry name" value="EXBD MEMBRANE COMPONENT OF PMF-DRIVEN MACROMOLECULE IMPORT SYSTEM"/>
    <property type="match status" value="1"/>
</dbReference>
<comment type="subcellular location">
    <subcellularLocation>
        <location evidence="1">Cell membrane</location>
        <topology evidence="1">Single-pass membrane protein</topology>
    </subcellularLocation>
    <subcellularLocation>
        <location evidence="7">Cell membrane</location>
        <topology evidence="7">Single-pass type II membrane protein</topology>
    </subcellularLocation>
</comment>
<name>A0AA42C8E1_9BACT</name>
<dbReference type="RefSeq" id="WP_282593200.1">
    <property type="nucleotide sequence ID" value="NZ_JAPAAF010000043.1"/>
</dbReference>
<dbReference type="GO" id="GO:0022857">
    <property type="term" value="F:transmembrane transporter activity"/>
    <property type="evidence" value="ECO:0007669"/>
    <property type="project" value="InterPro"/>
</dbReference>
<dbReference type="Pfam" id="PF02472">
    <property type="entry name" value="ExbD"/>
    <property type="match status" value="1"/>
</dbReference>
<organism evidence="9 10">
    <name type="scientific">Gaoshiqia sediminis</name>
    <dbReference type="NCBI Taxonomy" id="2986998"/>
    <lineage>
        <taxon>Bacteria</taxon>
        <taxon>Pseudomonadati</taxon>
        <taxon>Bacteroidota</taxon>
        <taxon>Bacteroidia</taxon>
        <taxon>Marinilabiliales</taxon>
        <taxon>Prolixibacteraceae</taxon>
        <taxon>Gaoshiqia</taxon>
    </lineage>
</organism>
<comment type="similarity">
    <text evidence="2 7">Belongs to the ExbD/TolR family.</text>
</comment>
<evidence type="ECO:0000256" key="4">
    <source>
        <dbReference type="ARBA" id="ARBA00022692"/>
    </source>
</evidence>
<reference evidence="9" key="1">
    <citation type="submission" date="2022-10" db="EMBL/GenBank/DDBJ databases">
        <title>Gaoshiqiia sediminis gen. nov., sp. nov., isolated from coastal sediment.</title>
        <authorList>
            <person name="Yu W.X."/>
            <person name="Mu D.S."/>
            <person name="Du J.Z."/>
            <person name="Liang Y.Q."/>
        </authorList>
    </citation>
    <scope>NUCLEOTIDE SEQUENCE</scope>
    <source>
        <strain evidence="9">A06</strain>
    </source>
</reference>
<keyword evidence="3" id="KW-1003">Cell membrane</keyword>
<keyword evidence="6 8" id="KW-0472">Membrane</keyword>
<keyword evidence="7" id="KW-0653">Protein transport</keyword>
<feature type="transmembrane region" description="Helical" evidence="8">
    <location>
        <begin position="21"/>
        <end position="41"/>
    </location>
</feature>
<dbReference type="GO" id="GO:0005886">
    <property type="term" value="C:plasma membrane"/>
    <property type="evidence" value="ECO:0007669"/>
    <property type="project" value="UniProtKB-SubCell"/>
</dbReference>
<protein>
    <submittedName>
        <fullName evidence="9">Biopolymer transporter ExbD</fullName>
    </submittedName>
</protein>
<evidence type="ECO:0000256" key="6">
    <source>
        <dbReference type="ARBA" id="ARBA00023136"/>
    </source>
</evidence>
<evidence type="ECO:0000256" key="8">
    <source>
        <dbReference type="SAM" id="Phobius"/>
    </source>
</evidence>
<evidence type="ECO:0000256" key="3">
    <source>
        <dbReference type="ARBA" id="ARBA00022475"/>
    </source>
</evidence>
<keyword evidence="4 7" id="KW-0812">Transmembrane</keyword>
<keyword evidence="10" id="KW-1185">Reference proteome</keyword>
<sequence>MALKRRSKVDASFSMSSMTDIVFLLLIFFMVTSTLIAPNALKLLLPESNNQTAAKPITTISITSDLKYYINVDGKLNRIAFHEIEPALQKSIGNIDDVYVSLHADKSVPVEQVVKIMNIAKRNKYKMILATAPEN</sequence>
<evidence type="ECO:0000256" key="1">
    <source>
        <dbReference type="ARBA" id="ARBA00004162"/>
    </source>
</evidence>
<evidence type="ECO:0000313" key="9">
    <source>
        <dbReference type="EMBL" id="MCW0484609.1"/>
    </source>
</evidence>
<comment type="caution">
    <text evidence="9">The sequence shown here is derived from an EMBL/GenBank/DDBJ whole genome shotgun (WGS) entry which is preliminary data.</text>
</comment>
<keyword evidence="7" id="KW-0813">Transport</keyword>
<dbReference type="Proteomes" id="UP001163821">
    <property type="component" value="Unassembled WGS sequence"/>
</dbReference>
<dbReference type="AlphaFoldDB" id="A0AA42C8E1"/>
<evidence type="ECO:0000256" key="5">
    <source>
        <dbReference type="ARBA" id="ARBA00022989"/>
    </source>
</evidence>
<evidence type="ECO:0000313" key="10">
    <source>
        <dbReference type="Proteomes" id="UP001163821"/>
    </source>
</evidence>
<evidence type="ECO:0000256" key="7">
    <source>
        <dbReference type="RuleBase" id="RU003879"/>
    </source>
</evidence>